<keyword evidence="1" id="KW-1133">Transmembrane helix</keyword>
<dbReference type="RefSeq" id="WP_285149803.1">
    <property type="nucleotide sequence ID" value="NZ_JASSOM010000050.1"/>
</dbReference>
<keyword evidence="1" id="KW-0472">Membrane</keyword>
<accession>A0AAP4D226</accession>
<dbReference type="AlphaFoldDB" id="A0AAP4D226"/>
<protein>
    <submittedName>
        <fullName evidence="2">Uncharacterized protein</fullName>
    </submittedName>
</protein>
<feature type="transmembrane region" description="Helical" evidence="1">
    <location>
        <begin position="7"/>
        <end position="32"/>
    </location>
</feature>
<organism evidence="2 3">
    <name type="scientific">Lelliottia wanjuensis</name>
    <dbReference type="NCBI Taxonomy" id="3050585"/>
    <lineage>
        <taxon>Bacteria</taxon>
        <taxon>Pseudomonadati</taxon>
        <taxon>Pseudomonadota</taxon>
        <taxon>Gammaproteobacteria</taxon>
        <taxon>Enterobacterales</taxon>
        <taxon>Enterobacteriaceae</taxon>
        <taxon>Lelliottia</taxon>
    </lineage>
</organism>
<evidence type="ECO:0000313" key="3">
    <source>
        <dbReference type="Proteomes" id="UP001223214"/>
    </source>
</evidence>
<reference evidence="2 3" key="1">
    <citation type="submission" date="2023-06" db="EMBL/GenBank/DDBJ databases">
        <title>Identification and characterization of antibiotic-resistant Gram-negative bacteria.</title>
        <authorList>
            <person name="Cho G.-S."/>
            <person name="Lee J."/>
            <person name="Tai E."/>
            <person name="Jeong S."/>
            <person name="Kim I."/>
            <person name="Kim B.-E."/>
            <person name="Jeong M.-I."/>
            <person name="Oh K.-K."/>
            <person name="Franz C.M.A.P."/>
        </authorList>
    </citation>
    <scope>NUCLEOTIDE SEQUENCE [LARGE SCALE GENOMIC DNA]</scope>
    <source>
        <strain evidence="2 3">V106_12</strain>
    </source>
</reference>
<feature type="transmembrane region" description="Helical" evidence="1">
    <location>
        <begin position="38"/>
        <end position="57"/>
    </location>
</feature>
<comment type="caution">
    <text evidence="2">The sequence shown here is derived from an EMBL/GenBank/DDBJ whole genome shotgun (WGS) entry which is preliminary data.</text>
</comment>
<keyword evidence="3" id="KW-1185">Reference proteome</keyword>
<sequence length="93" mass="10676">MYKILRIAALFILTIYALFCSLALVDGVYHLARSDVELFLYGGAIVSGIGFFTIIILEPFSEEVNPLKGNVLSLWLKRRKLEEEKRIKELQEK</sequence>
<evidence type="ECO:0000313" key="2">
    <source>
        <dbReference type="EMBL" id="MDK9363627.1"/>
    </source>
</evidence>
<dbReference type="Proteomes" id="UP001223214">
    <property type="component" value="Unassembled WGS sequence"/>
</dbReference>
<gene>
    <name evidence="2" type="ORF">QQF32_10520</name>
</gene>
<name>A0AAP4D226_9ENTR</name>
<proteinExistence type="predicted"/>
<evidence type="ECO:0000256" key="1">
    <source>
        <dbReference type="SAM" id="Phobius"/>
    </source>
</evidence>
<dbReference type="EMBL" id="JASSOM010000050">
    <property type="protein sequence ID" value="MDK9363627.1"/>
    <property type="molecule type" value="Genomic_DNA"/>
</dbReference>
<keyword evidence="1" id="KW-0812">Transmembrane</keyword>